<dbReference type="Pfam" id="PF02649">
    <property type="entry name" value="GCHY-1"/>
    <property type="match status" value="1"/>
</dbReference>
<organism evidence="2">
    <name type="scientific">Ignisphaera aggregans</name>
    <dbReference type="NCBI Taxonomy" id="334771"/>
    <lineage>
        <taxon>Archaea</taxon>
        <taxon>Thermoproteota</taxon>
        <taxon>Thermoprotei</taxon>
        <taxon>Desulfurococcales</taxon>
        <taxon>Desulfurococcaceae</taxon>
        <taxon>Ignisphaera</taxon>
    </lineage>
</organism>
<dbReference type="Gene3D" id="3.10.270.10">
    <property type="entry name" value="Urate Oxidase"/>
    <property type="match status" value="1"/>
</dbReference>
<dbReference type="PANTHER" id="PTHR36445">
    <property type="entry name" value="GTP CYCLOHYDROLASE MPTA"/>
    <property type="match status" value="1"/>
</dbReference>
<protein>
    <recommendedName>
        <fullName evidence="3">GTP cyclohydrolase I FolE2</fullName>
    </recommendedName>
</protein>
<evidence type="ECO:0008006" key="3">
    <source>
        <dbReference type="Google" id="ProtNLM"/>
    </source>
</evidence>
<sequence length="296" mass="33126">MELIQRDLPDVQRDAPLIPIAINNVCVEGLKVKLCLKNRSGYLECSIASVTACVDLGKEFRGVHVSRSVEDILNIADGTIYDDLPDLQRILRDVAGGLLTKHEYSSKAIVKLKMQHLYTSEDIDAVPINMRVAVELGKDGRVRYGVGVGVIGMSVCPCAQQVYAFMESLTAPNAPSHSQRALLYVHIDSPTIIDLKLSEAMNVLFSAFSAPIKSFLKREQEYKLVKRAFENPRFAEDIAREAVYIVYKVFHNRLSEDSNITAKVVSFESVHPFNLYVRMKYSIGELDKIFSKGVIK</sequence>
<gene>
    <name evidence="2" type="ORF">ENO26_06930</name>
</gene>
<evidence type="ECO:0000256" key="1">
    <source>
        <dbReference type="ARBA" id="ARBA00022801"/>
    </source>
</evidence>
<dbReference type="EMBL" id="DSEU01000045">
    <property type="protein sequence ID" value="HEM67278.1"/>
    <property type="molecule type" value="Genomic_DNA"/>
</dbReference>
<accession>A0A7J2U372</accession>
<dbReference type="PANTHER" id="PTHR36445:SF1">
    <property type="entry name" value="GTP CYCLOHYDROLASE MPTA"/>
    <property type="match status" value="1"/>
</dbReference>
<dbReference type="AlphaFoldDB" id="A0A7J2U372"/>
<proteinExistence type="predicted"/>
<dbReference type="InterPro" id="IPR003801">
    <property type="entry name" value="GTP_cyclohydrolase_FolE2/MptA"/>
</dbReference>
<reference evidence="2" key="1">
    <citation type="journal article" date="2020" name="mSystems">
        <title>Genome- and Community-Level Interaction Insights into Carbon Utilization and Element Cycling Functions of Hydrothermarchaeota in Hydrothermal Sediment.</title>
        <authorList>
            <person name="Zhou Z."/>
            <person name="Liu Y."/>
            <person name="Xu W."/>
            <person name="Pan J."/>
            <person name="Luo Z.H."/>
            <person name="Li M."/>
        </authorList>
    </citation>
    <scope>NUCLEOTIDE SEQUENCE [LARGE SCALE GENOMIC DNA]</scope>
    <source>
        <strain evidence="2">SpSt-125</strain>
    </source>
</reference>
<keyword evidence="1" id="KW-0378">Hydrolase</keyword>
<name>A0A7J2U372_9CREN</name>
<evidence type="ECO:0000313" key="2">
    <source>
        <dbReference type="EMBL" id="HEM67278.1"/>
    </source>
</evidence>
<dbReference type="GO" id="GO:0003934">
    <property type="term" value="F:GTP cyclohydrolase I activity"/>
    <property type="evidence" value="ECO:0007669"/>
    <property type="project" value="InterPro"/>
</dbReference>
<comment type="caution">
    <text evidence="2">The sequence shown here is derived from an EMBL/GenBank/DDBJ whole genome shotgun (WGS) entry which is preliminary data.</text>
</comment>